<dbReference type="Proteomes" id="UP000483035">
    <property type="component" value="Unassembled WGS sequence"/>
</dbReference>
<dbReference type="GO" id="GO:0016740">
    <property type="term" value="F:transferase activity"/>
    <property type="evidence" value="ECO:0007669"/>
    <property type="project" value="UniProtKB-KW"/>
</dbReference>
<dbReference type="InterPro" id="IPR036249">
    <property type="entry name" value="Thioredoxin-like_sf"/>
</dbReference>
<proteinExistence type="predicted"/>
<dbReference type="PANTHER" id="PTHR43968:SF6">
    <property type="entry name" value="GLUTATHIONE S-TRANSFERASE OMEGA"/>
    <property type="match status" value="1"/>
</dbReference>
<organism evidence="2 3">
    <name type="scientific">Rhizobium lusitanum</name>
    <dbReference type="NCBI Taxonomy" id="293958"/>
    <lineage>
        <taxon>Bacteria</taxon>
        <taxon>Pseudomonadati</taxon>
        <taxon>Pseudomonadota</taxon>
        <taxon>Alphaproteobacteria</taxon>
        <taxon>Hyphomicrobiales</taxon>
        <taxon>Rhizobiaceae</taxon>
        <taxon>Rhizobium/Agrobacterium group</taxon>
        <taxon>Rhizobium</taxon>
    </lineage>
</organism>
<evidence type="ECO:0000259" key="1">
    <source>
        <dbReference type="PROSITE" id="PS50404"/>
    </source>
</evidence>
<sequence>MSLARPYKLFISSTSPFARKVLVVADVLGLSDQIKRIDAAPHPIERDINVVPHNPLGKVPTLLTAEGGALFDSRVITEYLDSRSQRTKVYPAAGERRWRALALQALGDGLLDAALLARYEQTARPEDRRWTRWYDRQFDKIVSALDAVERQTSGPTQEAEIGEITFACALGYLDLRFPDFHWRSTQPRLAAWFEKFSKHASFARAASLAVKAT</sequence>
<keyword evidence="2" id="KW-0808">Transferase</keyword>
<dbReference type="SUPFAM" id="SSF52833">
    <property type="entry name" value="Thioredoxin-like"/>
    <property type="match status" value="1"/>
</dbReference>
<dbReference type="AlphaFoldDB" id="A0A6L9UHK1"/>
<dbReference type="EMBL" id="WUEY01000041">
    <property type="protein sequence ID" value="NEI74849.1"/>
    <property type="molecule type" value="Genomic_DNA"/>
</dbReference>
<evidence type="ECO:0000313" key="3">
    <source>
        <dbReference type="Proteomes" id="UP000483035"/>
    </source>
</evidence>
<dbReference type="Gene3D" id="3.40.30.10">
    <property type="entry name" value="Glutaredoxin"/>
    <property type="match status" value="1"/>
</dbReference>
<dbReference type="PROSITE" id="PS50404">
    <property type="entry name" value="GST_NTER"/>
    <property type="match status" value="1"/>
</dbReference>
<dbReference type="InterPro" id="IPR004045">
    <property type="entry name" value="Glutathione_S-Trfase_N"/>
</dbReference>
<dbReference type="SUPFAM" id="SSF47616">
    <property type="entry name" value="GST C-terminal domain-like"/>
    <property type="match status" value="1"/>
</dbReference>
<dbReference type="GO" id="GO:0005737">
    <property type="term" value="C:cytoplasm"/>
    <property type="evidence" value="ECO:0007669"/>
    <property type="project" value="TreeGrafter"/>
</dbReference>
<protein>
    <submittedName>
        <fullName evidence="2">Glutathione S-transferase</fullName>
    </submittedName>
</protein>
<dbReference type="InterPro" id="IPR050983">
    <property type="entry name" value="GST_Omega/HSP26"/>
</dbReference>
<evidence type="ECO:0000313" key="2">
    <source>
        <dbReference type="EMBL" id="NEI74849.1"/>
    </source>
</evidence>
<comment type="caution">
    <text evidence="2">The sequence shown here is derived from an EMBL/GenBank/DDBJ whole genome shotgun (WGS) entry which is preliminary data.</text>
</comment>
<dbReference type="CDD" id="cd03205">
    <property type="entry name" value="GST_C_6"/>
    <property type="match status" value="1"/>
</dbReference>
<dbReference type="Gene3D" id="1.20.1050.10">
    <property type="match status" value="1"/>
</dbReference>
<reference evidence="2 3" key="1">
    <citation type="submission" date="2019-12" db="EMBL/GenBank/DDBJ databases">
        <title>Rhizobium genotypes associated with high levels of biological nitrogen fixation by grain legumes in a temperate-maritime cropping system.</title>
        <authorList>
            <person name="Maluk M."/>
            <person name="Francesc Ferrando Molina F."/>
            <person name="Lopez Del Egido L."/>
            <person name="Lafos M."/>
            <person name="Langarica-Fuentes A."/>
            <person name="Gebre Yohannes G."/>
            <person name="Young M.W."/>
            <person name="Martin P."/>
            <person name="Gantlett R."/>
            <person name="Kenicer G."/>
            <person name="Hawes C."/>
            <person name="Begg G.S."/>
            <person name="Quilliam R.S."/>
            <person name="Squire G.R."/>
            <person name="Poole P.S."/>
            <person name="Young P.W."/>
            <person name="Iannetta P.M."/>
            <person name="James E.K."/>
        </authorList>
    </citation>
    <scope>NUCLEOTIDE SEQUENCE [LARGE SCALE GENOMIC DNA]</scope>
    <source>
        <strain evidence="2 3">JHI1118</strain>
    </source>
</reference>
<gene>
    <name evidence="2" type="ORF">GR212_35505</name>
</gene>
<name>A0A6L9UHK1_9HYPH</name>
<accession>A0A6L9UHK1</accession>
<dbReference type="Pfam" id="PF13409">
    <property type="entry name" value="GST_N_2"/>
    <property type="match status" value="1"/>
</dbReference>
<dbReference type="PANTHER" id="PTHR43968">
    <property type="match status" value="1"/>
</dbReference>
<dbReference type="InterPro" id="IPR036282">
    <property type="entry name" value="Glutathione-S-Trfase_C_sf"/>
</dbReference>
<feature type="domain" description="GST N-terminal" evidence="1">
    <location>
        <begin position="5"/>
        <end position="88"/>
    </location>
</feature>
<dbReference type="Pfam" id="PF13410">
    <property type="entry name" value="GST_C_2"/>
    <property type="match status" value="1"/>
</dbReference>